<proteinExistence type="predicted"/>
<feature type="transmembrane region" description="Helical" evidence="1">
    <location>
        <begin position="104"/>
        <end position="121"/>
    </location>
</feature>
<protein>
    <submittedName>
        <fullName evidence="2">Uncharacterized protein</fullName>
    </submittedName>
</protein>
<name>A0AA86JSJ1_9CLOT</name>
<feature type="transmembrane region" description="Helical" evidence="1">
    <location>
        <begin position="59"/>
        <end position="84"/>
    </location>
</feature>
<dbReference type="RefSeq" id="WP_342350736.1">
    <property type="nucleotide sequence ID" value="NZ_CAKJVE010000006.1"/>
</dbReference>
<keyword evidence="1" id="KW-0472">Membrane</keyword>
<evidence type="ECO:0000313" key="3">
    <source>
        <dbReference type="Proteomes" id="UP000789738"/>
    </source>
</evidence>
<reference evidence="2" key="1">
    <citation type="submission" date="2021-10" db="EMBL/GenBank/DDBJ databases">
        <authorList>
            <person name="Mesa V."/>
        </authorList>
    </citation>
    <scope>NUCLEOTIDE SEQUENCE</scope>
    <source>
        <strain evidence="2">CC3_PB</strain>
    </source>
</reference>
<sequence length="122" mass="14080">MSENINNTLKVKKSTNFRILLSEKQYIKDLLANIITRFGDGIDTLAFALLVYEITGSKALLAITFGISGIPNMVFGIISGVYIIFPKKIYFICDFGRDYGFDYFLLYINNKLTVPIFYYYFY</sequence>
<gene>
    <name evidence="2" type="ORF">CNEO_60015</name>
</gene>
<organism evidence="2 3">
    <name type="scientific">Clostridium neonatale</name>
    <dbReference type="NCBI Taxonomy" id="137838"/>
    <lineage>
        <taxon>Bacteria</taxon>
        <taxon>Bacillati</taxon>
        <taxon>Bacillota</taxon>
        <taxon>Clostridia</taxon>
        <taxon>Eubacteriales</taxon>
        <taxon>Clostridiaceae</taxon>
        <taxon>Clostridium</taxon>
    </lineage>
</organism>
<keyword evidence="1" id="KW-1133">Transmembrane helix</keyword>
<keyword evidence="1" id="KW-0812">Transmembrane</keyword>
<accession>A0AA86JSJ1</accession>
<dbReference type="AlphaFoldDB" id="A0AA86JSJ1"/>
<dbReference type="Proteomes" id="UP000789738">
    <property type="component" value="Unassembled WGS sequence"/>
</dbReference>
<comment type="caution">
    <text evidence="2">The sequence shown here is derived from an EMBL/GenBank/DDBJ whole genome shotgun (WGS) entry which is preliminary data.</text>
</comment>
<evidence type="ECO:0000313" key="2">
    <source>
        <dbReference type="EMBL" id="CAG9713819.1"/>
    </source>
</evidence>
<dbReference type="EMBL" id="CAKJVE010000006">
    <property type="protein sequence ID" value="CAG9713819.1"/>
    <property type="molecule type" value="Genomic_DNA"/>
</dbReference>
<evidence type="ECO:0000256" key="1">
    <source>
        <dbReference type="SAM" id="Phobius"/>
    </source>
</evidence>